<accession>Q2W1S1</accession>
<dbReference type="EMBL" id="AP007255">
    <property type="protein sequence ID" value="BAE52204.1"/>
    <property type="molecule type" value="Genomic_DNA"/>
</dbReference>
<name>Q2W1S1_PARM1</name>
<sequence length="53" mass="5428">MKAAAFSGAAAPAPLGDEVSKPLFCFFMKSKGDRGIAPGGCGRQPALELLYPS</sequence>
<dbReference type="AlphaFoldDB" id="Q2W1S1"/>
<dbReference type="Proteomes" id="UP000007058">
    <property type="component" value="Chromosome"/>
</dbReference>
<keyword evidence="2" id="KW-1185">Reference proteome</keyword>
<gene>
    <name evidence="1" type="ordered locus">amb3400</name>
</gene>
<evidence type="ECO:0000313" key="1">
    <source>
        <dbReference type="EMBL" id="BAE52204.1"/>
    </source>
</evidence>
<reference evidence="1 2" key="1">
    <citation type="journal article" date="2005" name="DNA Res.">
        <title>Complete genome sequence of the facultative anaerobic magnetotactic bacterium Magnetospirillum sp. strain AMB-1.</title>
        <authorList>
            <person name="Matsunaga T."/>
            <person name="Okamura Y."/>
            <person name="Fukuda Y."/>
            <person name="Wahyudi A.T."/>
            <person name="Murase Y."/>
            <person name="Takeyama H."/>
        </authorList>
    </citation>
    <scope>NUCLEOTIDE SEQUENCE [LARGE SCALE GENOMIC DNA]</scope>
    <source>
        <strain evidence="2">ATCC 700264 / AMB-1</strain>
    </source>
</reference>
<organism evidence="1 2">
    <name type="scientific">Paramagnetospirillum magneticum (strain ATCC 700264 / AMB-1)</name>
    <name type="common">Magnetospirillum magneticum</name>
    <dbReference type="NCBI Taxonomy" id="342108"/>
    <lineage>
        <taxon>Bacteria</taxon>
        <taxon>Pseudomonadati</taxon>
        <taxon>Pseudomonadota</taxon>
        <taxon>Alphaproteobacteria</taxon>
        <taxon>Rhodospirillales</taxon>
        <taxon>Magnetospirillaceae</taxon>
        <taxon>Paramagnetospirillum</taxon>
    </lineage>
</organism>
<dbReference type="KEGG" id="mag:amb3400"/>
<proteinExistence type="predicted"/>
<dbReference type="HOGENOM" id="CLU_3063164_0_0_5"/>
<protein>
    <submittedName>
        <fullName evidence="1">Uncharacterized protein</fullName>
    </submittedName>
</protein>
<dbReference type="STRING" id="342108.amb3400"/>
<evidence type="ECO:0000313" key="2">
    <source>
        <dbReference type="Proteomes" id="UP000007058"/>
    </source>
</evidence>